<reference evidence="1 2" key="1">
    <citation type="journal article" date="2024" name="G3 (Bethesda)">
        <title>Genome assembly of Hibiscus sabdariffa L. provides insights into metabolisms of medicinal natural products.</title>
        <authorList>
            <person name="Kim T."/>
        </authorList>
    </citation>
    <scope>NUCLEOTIDE SEQUENCE [LARGE SCALE GENOMIC DNA]</scope>
    <source>
        <strain evidence="1">TK-2024</strain>
        <tissue evidence="1">Old leaves</tissue>
    </source>
</reference>
<dbReference type="Proteomes" id="UP001396334">
    <property type="component" value="Unassembled WGS sequence"/>
</dbReference>
<evidence type="ECO:0000313" key="2">
    <source>
        <dbReference type="Proteomes" id="UP001396334"/>
    </source>
</evidence>
<comment type="caution">
    <text evidence="1">The sequence shown here is derived from an EMBL/GenBank/DDBJ whole genome shotgun (WGS) entry which is preliminary data.</text>
</comment>
<dbReference type="EMBL" id="JBBPBN010000038">
    <property type="protein sequence ID" value="KAK8999910.1"/>
    <property type="molecule type" value="Genomic_DNA"/>
</dbReference>
<keyword evidence="2" id="KW-1185">Reference proteome</keyword>
<sequence>MSSDKALAVKGKMISPVTWRNLIGAKEKEKGKGKMGEPTPNMARYHEAIFKKIQRMEHKSIHLYYYNNGRDKANREALSRIVPNDFPAFPLFPNDLFAGDCSLPPTPLSSDTNEPFTPVLEEFES</sequence>
<evidence type="ECO:0000313" key="1">
    <source>
        <dbReference type="EMBL" id="KAK8999910.1"/>
    </source>
</evidence>
<organism evidence="1 2">
    <name type="scientific">Hibiscus sabdariffa</name>
    <name type="common">roselle</name>
    <dbReference type="NCBI Taxonomy" id="183260"/>
    <lineage>
        <taxon>Eukaryota</taxon>
        <taxon>Viridiplantae</taxon>
        <taxon>Streptophyta</taxon>
        <taxon>Embryophyta</taxon>
        <taxon>Tracheophyta</taxon>
        <taxon>Spermatophyta</taxon>
        <taxon>Magnoliopsida</taxon>
        <taxon>eudicotyledons</taxon>
        <taxon>Gunneridae</taxon>
        <taxon>Pentapetalae</taxon>
        <taxon>rosids</taxon>
        <taxon>malvids</taxon>
        <taxon>Malvales</taxon>
        <taxon>Malvaceae</taxon>
        <taxon>Malvoideae</taxon>
        <taxon>Hibiscus</taxon>
    </lineage>
</organism>
<name>A0ABR2QGU5_9ROSI</name>
<protein>
    <submittedName>
        <fullName evidence="1">Uncharacterized protein</fullName>
    </submittedName>
</protein>
<proteinExistence type="predicted"/>
<accession>A0ABR2QGU5</accession>
<gene>
    <name evidence="1" type="ORF">V6N11_082048</name>
</gene>